<name>A0A175RNR4_9MICO</name>
<evidence type="ECO:0000256" key="1">
    <source>
        <dbReference type="SAM" id="Coils"/>
    </source>
</evidence>
<reference evidence="3 4" key="1">
    <citation type="journal article" date="2016" name="Front. Microbiol.">
        <title>Genomic Resource of Rice Seed Associated Bacteria.</title>
        <authorList>
            <person name="Midha S."/>
            <person name="Bansal K."/>
            <person name="Sharma S."/>
            <person name="Kumar N."/>
            <person name="Patil P.P."/>
            <person name="Chaudhry V."/>
            <person name="Patil P.B."/>
        </authorList>
    </citation>
    <scope>NUCLEOTIDE SEQUENCE [LARGE SCALE GENOMIC DNA]</scope>
    <source>
        <strain evidence="3 4">NS184</strain>
    </source>
</reference>
<feature type="coiled-coil region" evidence="1">
    <location>
        <begin position="44"/>
        <end position="143"/>
    </location>
</feature>
<accession>A0A175RNR4</accession>
<feature type="domain" description="CT398-like coiled coil hairpin" evidence="2">
    <location>
        <begin position="14"/>
        <end position="192"/>
    </location>
</feature>
<dbReference type="PATRIC" id="fig|33881.3.peg.2432"/>
<protein>
    <recommendedName>
        <fullName evidence="2">CT398-like coiled coil hairpin domain-containing protein</fullName>
    </recommendedName>
</protein>
<organism evidence="3 4">
    <name type="scientific">Curtobacterium luteum</name>
    <dbReference type="NCBI Taxonomy" id="33881"/>
    <lineage>
        <taxon>Bacteria</taxon>
        <taxon>Bacillati</taxon>
        <taxon>Actinomycetota</taxon>
        <taxon>Actinomycetes</taxon>
        <taxon>Micrococcales</taxon>
        <taxon>Microbacteriaceae</taxon>
        <taxon>Curtobacterium</taxon>
    </lineage>
</organism>
<dbReference type="OrthoDB" id="9784388at2"/>
<proteinExistence type="predicted"/>
<dbReference type="InterPro" id="IPR056003">
    <property type="entry name" value="CT398_CC_hairpin"/>
</dbReference>
<dbReference type="Gene3D" id="1.10.287.1490">
    <property type="match status" value="1"/>
</dbReference>
<dbReference type="SUPFAM" id="SSF57997">
    <property type="entry name" value="Tropomyosin"/>
    <property type="match status" value="1"/>
</dbReference>
<dbReference type="EMBL" id="LDQC01000057">
    <property type="protein sequence ID" value="KTR05287.1"/>
    <property type="molecule type" value="Genomic_DNA"/>
</dbReference>
<evidence type="ECO:0000313" key="3">
    <source>
        <dbReference type="EMBL" id="KTR05287.1"/>
    </source>
</evidence>
<gene>
    <name evidence="3" type="ORF">NS184_10425</name>
</gene>
<dbReference type="STRING" id="33881.NS184_10425"/>
<dbReference type="AlphaFoldDB" id="A0A175RNR4"/>
<keyword evidence="1" id="KW-0175">Coiled coil</keyword>
<dbReference type="Pfam" id="PF24481">
    <property type="entry name" value="CT398_CC"/>
    <property type="match status" value="1"/>
</dbReference>
<dbReference type="Proteomes" id="UP000078252">
    <property type="component" value="Unassembled WGS sequence"/>
</dbReference>
<sequence>MKAAPEDQAILLDVQRLDNDVTRIEHRITALRKGDQLTELSTKAAKLRGELAAATGLVEDAERELARLESDTAIAQARVERDTTLLQNVANAKDAAGLQSELDSLQRRIGDLETSELEVMEQLDGLRARVGDIEAQLADADAARAGLVAERDTEIARLEGDLTSAVQARADVAAKVPADLLALYDRQRARYGFGASLLQGGVSTASGVTLTNSDLQTIRAAAPDDVVLCPDSDAILVRTAESGL</sequence>
<evidence type="ECO:0000259" key="2">
    <source>
        <dbReference type="Pfam" id="PF24481"/>
    </source>
</evidence>
<evidence type="ECO:0000313" key="4">
    <source>
        <dbReference type="Proteomes" id="UP000078252"/>
    </source>
</evidence>
<comment type="caution">
    <text evidence="3">The sequence shown here is derived from an EMBL/GenBank/DDBJ whole genome shotgun (WGS) entry which is preliminary data.</text>
</comment>
<dbReference type="RefSeq" id="WP_058726044.1">
    <property type="nucleotide sequence ID" value="NZ_LDQC01000057.1"/>
</dbReference>